<evidence type="ECO:0000313" key="4">
    <source>
        <dbReference type="EMBL" id="CAJ74676.1"/>
    </source>
</evidence>
<dbReference type="Pfam" id="PF08308">
    <property type="entry name" value="PEGA"/>
    <property type="match status" value="1"/>
</dbReference>
<evidence type="ECO:0000256" key="1">
    <source>
        <dbReference type="SAM" id="Coils"/>
    </source>
</evidence>
<sequence length="236" mass="26311">MDKNDNAKKILEAYKNGIDEGKNSTSFSDFLNALGSMAIAPITPENDITKAKELGREEGIKLREEIEEREKEEEERVSAIEEARQEIIEDIYDSLSHRYSNDDSYSVPSASNTNTTSTANIGATTERDTFWGNIIGYSILIGVIIGVLLLLIGKMGNFSDPLQHPRSEPTSFSVTIDSSPSGATVFIDKKQVGITPYSTTLEKGSYGIRVEKEGYENDYKITEGENREFNFKLKEE</sequence>
<evidence type="ECO:0000259" key="3">
    <source>
        <dbReference type="Pfam" id="PF08308"/>
    </source>
</evidence>
<reference evidence="4" key="1">
    <citation type="journal article" date="2006" name="Nature">
        <title>Deciphering the evolution and metabolism of an anammox bacterium from a community genome.</title>
        <authorList>
            <person name="Strous M."/>
            <person name="Pelletier E."/>
            <person name="Mangenot S."/>
            <person name="Rattei T."/>
            <person name="Lehner A."/>
            <person name="Taylor M.W."/>
            <person name="Horn M."/>
            <person name="Daims H."/>
            <person name="Bartol-Mavel D."/>
            <person name="Wincker P."/>
            <person name="Barbe V."/>
            <person name="Fonknechten N."/>
            <person name="Vallenet D."/>
            <person name="Segurens B."/>
            <person name="Schenowitz-Truong C."/>
            <person name="Medigue C."/>
            <person name="Collingro A."/>
            <person name="Snel B."/>
            <person name="Dutilh B.E."/>
            <person name="OpDenCamp H.J.M."/>
            <person name="vanDerDrift C."/>
            <person name="Cirpus I."/>
            <person name="vanDePas-Schoonen K.T."/>
            <person name="Harhangi H.R."/>
            <person name="vanNiftrik L."/>
            <person name="Schmid M."/>
            <person name="Keltjens J."/>
            <person name="vanDeVossenberg J."/>
            <person name="Kartal B."/>
            <person name="Meier H."/>
            <person name="Frishman D."/>
            <person name="Huynen M.A."/>
            <person name="Mewes H."/>
            <person name="Weissenbach J."/>
            <person name="Jetten M.S.M."/>
            <person name="Wagner M."/>
            <person name="LePaslier D."/>
        </authorList>
    </citation>
    <scope>NUCLEOTIDE SEQUENCE</scope>
</reference>
<evidence type="ECO:0000313" key="5">
    <source>
        <dbReference type="EMBL" id="QII11779.1"/>
    </source>
</evidence>
<gene>
    <name evidence="5" type="ORF">KsCSTR_24000</name>
    <name evidence="4" type="ORF">kuste3913</name>
</gene>
<dbReference type="AlphaFoldDB" id="Q1Q3U3"/>
<evidence type="ECO:0000256" key="2">
    <source>
        <dbReference type="SAM" id="Phobius"/>
    </source>
</evidence>
<reference evidence="5 6" key="3">
    <citation type="submission" date="2020-02" db="EMBL/GenBank/DDBJ databases">
        <title>Newly sequenced genome of strain CSTR1 showed variability in Candidatus Kuenenia stuttgartiensis genomes.</title>
        <authorList>
            <person name="Ding C."/>
            <person name="Adrian L."/>
        </authorList>
    </citation>
    <scope>NUCLEOTIDE SEQUENCE [LARGE SCALE GENOMIC DNA]</scope>
    <source>
        <strain evidence="5 6">CSTR1</strain>
    </source>
</reference>
<protein>
    <recommendedName>
        <fullName evidence="3">PEGA domain-containing protein</fullName>
    </recommendedName>
</protein>
<evidence type="ECO:0000313" key="6">
    <source>
        <dbReference type="Proteomes" id="UP000501926"/>
    </source>
</evidence>
<keyword evidence="2" id="KW-0812">Transmembrane</keyword>
<dbReference type="InterPro" id="IPR013229">
    <property type="entry name" value="PEGA"/>
</dbReference>
<feature type="transmembrane region" description="Helical" evidence="2">
    <location>
        <begin position="130"/>
        <end position="152"/>
    </location>
</feature>
<keyword evidence="2" id="KW-0472">Membrane</keyword>
<dbReference type="Proteomes" id="UP000501926">
    <property type="component" value="Chromosome"/>
</dbReference>
<proteinExistence type="predicted"/>
<organism evidence="4">
    <name type="scientific">Kuenenia stuttgartiensis</name>
    <dbReference type="NCBI Taxonomy" id="174633"/>
    <lineage>
        <taxon>Bacteria</taxon>
        <taxon>Pseudomonadati</taxon>
        <taxon>Planctomycetota</taxon>
        <taxon>Candidatus Brocadiia</taxon>
        <taxon>Candidatus Brocadiales</taxon>
        <taxon>Candidatus Brocadiaceae</taxon>
        <taxon>Candidatus Kuenenia</taxon>
    </lineage>
</organism>
<dbReference type="EMBL" id="CT573071">
    <property type="protein sequence ID" value="CAJ74676.1"/>
    <property type="molecule type" value="Genomic_DNA"/>
</dbReference>
<feature type="coiled-coil region" evidence="1">
    <location>
        <begin position="56"/>
        <end position="90"/>
    </location>
</feature>
<name>Q1Q3U3_KUEST</name>
<reference evidence="4" key="2">
    <citation type="submission" date="2006-01" db="EMBL/GenBank/DDBJ databases">
        <authorList>
            <person name="Genoscope"/>
        </authorList>
    </citation>
    <scope>NUCLEOTIDE SEQUENCE</scope>
</reference>
<dbReference type="EMBL" id="CP049055">
    <property type="protein sequence ID" value="QII11779.1"/>
    <property type="molecule type" value="Genomic_DNA"/>
</dbReference>
<feature type="domain" description="PEGA" evidence="3">
    <location>
        <begin position="173"/>
        <end position="234"/>
    </location>
</feature>
<keyword evidence="2" id="KW-1133">Transmembrane helix</keyword>
<dbReference type="RefSeq" id="WP_164994951.1">
    <property type="nucleotide sequence ID" value="NZ_CP049055.1"/>
</dbReference>
<keyword evidence="1" id="KW-0175">Coiled coil</keyword>
<accession>Q1Q3U3</accession>